<dbReference type="PANTHER" id="PTHR43019">
    <property type="entry name" value="SERINE ENDOPROTEASE DEGS"/>
    <property type="match status" value="1"/>
</dbReference>
<reference evidence="6 7" key="1">
    <citation type="submission" date="2023-07" db="EMBL/GenBank/DDBJ databases">
        <title>Sequencing the genomes of 1000 actinobacteria strains.</title>
        <authorList>
            <person name="Klenk H.-P."/>
        </authorList>
    </citation>
    <scope>NUCLEOTIDE SEQUENCE [LARGE SCALE GENOMIC DNA]</scope>
    <source>
        <strain evidence="6 7">DSM 44709</strain>
    </source>
</reference>
<proteinExistence type="predicted"/>
<evidence type="ECO:0000256" key="5">
    <source>
        <dbReference type="SAM" id="Phobius"/>
    </source>
</evidence>
<dbReference type="RefSeq" id="WP_307242417.1">
    <property type="nucleotide sequence ID" value="NZ_JAUSUZ010000001.1"/>
</dbReference>
<keyword evidence="7" id="KW-1185">Reference proteome</keyword>
<comment type="subcellular location">
    <subcellularLocation>
        <location evidence="1">Membrane</location>
        <topology evidence="1">Multi-pass membrane protein</topology>
    </subcellularLocation>
</comment>
<dbReference type="InterPro" id="IPR009003">
    <property type="entry name" value="Peptidase_S1_PA"/>
</dbReference>
<dbReference type="InterPro" id="IPR003825">
    <property type="entry name" value="Colicin-V_CvpA"/>
</dbReference>
<dbReference type="InterPro" id="IPR001940">
    <property type="entry name" value="Peptidase_S1C"/>
</dbReference>
<dbReference type="NCBIfam" id="NF033740">
    <property type="entry name" value="MarP_fam_protase"/>
    <property type="match status" value="1"/>
</dbReference>
<feature type="transmembrane region" description="Helical" evidence="5">
    <location>
        <begin position="102"/>
        <end position="129"/>
    </location>
</feature>
<name>A0AAE3W184_9ACTN</name>
<keyword evidence="6" id="KW-0378">Hydrolase</keyword>
<dbReference type="GO" id="GO:0009403">
    <property type="term" value="P:toxin biosynthetic process"/>
    <property type="evidence" value="ECO:0007669"/>
    <property type="project" value="InterPro"/>
</dbReference>
<sequence length="394" mass="41353">MSVTDIVLFLLVLLFAASGYRQGFVVGTLSFAGFFSGALLGLQLGPLIAAQFADPGLRVVASLVAIFLLAVVAQTLAGWFGARLRHGIVNPTGQRIDEVGGALVSVCAVLLVAWLVAVPLASSSVPWLARSIKSSYLLGAVDSVMPAQAEALSQGLRQTLNTRGFPEVFSGLGTTRAPQVEAPDPALARSPVVQEARQSVVKIRGIANDCSRRLEGSGFVYADDRVMTNAHVVAGTDSVSVEVGEERLEGRVTVYDPERDLAVIYVPGMDAPVMEWSREAGSRSESAIVLGYPLDGPYNAQAARLRDVGDITGPNIYNSRQVTREIYTINALVRNGNSGGPLVDAQGDVLGVIFAAAADDPNIGFAVTAEEAAPIAQQGLDRTRAAGTGECTES</sequence>
<evidence type="ECO:0000256" key="2">
    <source>
        <dbReference type="ARBA" id="ARBA00022692"/>
    </source>
</evidence>
<comment type="caution">
    <text evidence="6">The sequence shown here is derived from an EMBL/GenBank/DDBJ whole genome shotgun (WGS) entry which is preliminary data.</text>
</comment>
<keyword evidence="4 5" id="KW-0472">Membrane</keyword>
<keyword evidence="6" id="KW-0645">Protease</keyword>
<evidence type="ECO:0000313" key="6">
    <source>
        <dbReference type="EMBL" id="MDQ0368023.1"/>
    </source>
</evidence>
<dbReference type="GO" id="GO:0004252">
    <property type="term" value="F:serine-type endopeptidase activity"/>
    <property type="evidence" value="ECO:0007669"/>
    <property type="project" value="InterPro"/>
</dbReference>
<dbReference type="PANTHER" id="PTHR43019:SF23">
    <property type="entry name" value="PROTEASE DO-LIKE 5, CHLOROPLASTIC"/>
    <property type="match status" value="1"/>
</dbReference>
<dbReference type="GO" id="GO:0006508">
    <property type="term" value="P:proteolysis"/>
    <property type="evidence" value="ECO:0007669"/>
    <property type="project" value="UniProtKB-KW"/>
</dbReference>
<evidence type="ECO:0000256" key="4">
    <source>
        <dbReference type="ARBA" id="ARBA00023136"/>
    </source>
</evidence>
<dbReference type="InterPro" id="IPR047680">
    <property type="entry name" value="MarP-like"/>
</dbReference>
<evidence type="ECO:0000313" key="7">
    <source>
        <dbReference type="Proteomes" id="UP001240236"/>
    </source>
</evidence>
<dbReference type="Gene3D" id="2.40.10.10">
    <property type="entry name" value="Trypsin-like serine proteases"/>
    <property type="match status" value="2"/>
</dbReference>
<keyword evidence="2 5" id="KW-0812">Transmembrane</keyword>
<dbReference type="Proteomes" id="UP001240236">
    <property type="component" value="Unassembled WGS sequence"/>
</dbReference>
<dbReference type="SUPFAM" id="SSF50494">
    <property type="entry name" value="Trypsin-like serine proteases"/>
    <property type="match status" value="1"/>
</dbReference>
<evidence type="ECO:0000256" key="1">
    <source>
        <dbReference type="ARBA" id="ARBA00004141"/>
    </source>
</evidence>
<organism evidence="6 7">
    <name type="scientific">Catenuloplanes indicus</name>
    <dbReference type="NCBI Taxonomy" id="137267"/>
    <lineage>
        <taxon>Bacteria</taxon>
        <taxon>Bacillati</taxon>
        <taxon>Actinomycetota</taxon>
        <taxon>Actinomycetes</taxon>
        <taxon>Micromonosporales</taxon>
        <taxon>Micromonosporaceae</taxon>
        <taxon>Catenuloplanes</taxon>
    </lineage>
</organism>
<dbReference type="EMBL" id="JAUSUZ010000001">
    <property type="protein sequence ID" value="MDQ0368023.1"/>
    <property type="molecule type" value="Genomic_DNA"/>
</dbReference>
<dbReference type="GO" id="GO:0016020">
    <property type="term" value="C:membrane"/>
    <property type="evidence" value="ECO:0007669"/>
    <property type="project" value="UniProtKB-SubCell"/>
</dbReference>
<dbReference type="InterPro" id="IPR043504">
    <property type="entry name" value="Peptidase_S1_PA_chymotrypsin"/>
</dbReference>
<dbReference type="Pfam" id="PF13365">
    <property type="entry name" value="Trypsin_2"/>
    <property type="match status" value="1"/>
</dbReference>
<evidence type="ECO:0000256" key="3">
    <source>
        <dbReference type="ARBA" id="ARBA00022989"/>
    </source>
</evidence>
<dbReference type="AlphaFoldDB" id="A0AAE3W184"/>
<dbReference type="PRINTS" id="PR00834">
    <property type="entry name" value="PROTEASES2C"/>
</dbReference>
<accession>A0AAE3W184</accession>
<keyword evidence="3 5" id="KW-1133">Transmembrane helix</keyword>
<dbReference type="Pfam" id="PF02674">
    <property type="entry name" value="Colicin_V"/>
    <property type="match status" value="1"/>
</dbReference>
<gene>
    <name evidence="6" type="ORF">J2S42_004692</name>
</gene>
<feature type="transmembrane region" description="Helical" evidence="5">
    <location>
        <begin position="59"/>
        <end position="82"/>
    </location>
</feature>
<protein>
    <submittedName>
        <fullName evidence="6">S1-C subfamily serine protease</fullName>
    </submittedName>
</protein>